<organism evidence="1 2">
    <name type="scientific">Falsiroseomonas selenitidurans</name>
    <dbReference type="NCBI Taxonomy" id="2716335"/>
    <lineage>
        <taxon>Bacteria</taxon>
        <taxon>Pseudomonadati</taxon>
        <taxon>Pseudomonadota</taxon>
        <taxon>Alphaproteobacteria</taxon>
        <taxon>Acetobacterales</taxon>
        <taxon>Roseomonadaceae</taxon>
        <taxon>Falsiroseomonas</taxon>
    </lineage>
</organism>
<name>A0ABX1EAA9_9PROT</name>
<proteinExistence type="predicted"/>
<dbReference type="EMBL" id="JAAVNE010000053">
    <property type="protein sequence ID" value="NKC33765.1"/>
    <property type="molecule type" value="Genomic_DNA"/>
</dbReference>
<gene>
    <name evidence="1" type="ORF">HEQ75_23080</name>
</gene>
<evidence type="ECO:0000313" key="2">
    <source>
        <dbReference type="Proteomes" id="UP000787635"/>
    </source>
</evidence>
<comment type="caution">
    <text evidence="1">The sequence shown here is derived from an EMBL/GenBank/DDBJ whole genome shotgun (WGS) entry which is preliminary data.</text>
</comment>
<sequence>MEFGTRSIRSAGKGSGSVEVTLPAVFRGLAGLPCRVALRDGLRPELVLQPELGPARAAFTRLWDMLAAAMALEPAAPPLADCALTLWPATEAPAAVPRLAWADGLALAACAPHPPAAVARSVAIADAGFID</sequence>
<evidence type="ECO:0000313" key="1">
    <source>
        <dbReference type="EMBL" id="NKC33765.1"/>
    </source>
</evidence>
<protein>
    <submittedName>
        <fullName evidence="1">Uncharacterized protein</fullName>
    </submittedName>
</protein>
<reference evidence="1 2" key="1">
    <citation type="submission" date="2020-03" db="EMBL/GenBank/DDBJ databases">
        <title>Roseomonas selenitidurans sp. nov. isolated from urban soil.</title>
        <authorList>
            <person name="Liu H."/>
        </authorList>
    </citation>
    <scope>NUCLEOTIDE SEQUENCE [LARGE SCALE GENOMIC DNA]</scope>
    <source>
        <strain evidence="1 2">BU-1</strain>
    </source>
</reference>
<feature type="non-terminal residue" evidence="1">
    <location>
        <position position="131"/>
    </location>
</feature>
<accession>A0ABX1EAA9</accession>
<keyword evidence="2" id="KW-1185">Reference proteome</keyword>
<dbReference type="RefSeq" id="WP_209318726.1">
    <property type="nucleotide sequence ID" value="NZ_JAAVNE010000053.1"/>
</dbReference>
<dbReference type="Proteomes" id="UP000787635">
    <property type="component" value="Unassembled WGS sequence"/>
</dbReference>